<reference evidence="2 3" key="1">
    <citation type="submission" date="2018-06" db="EMBL/GenBank/DDBJ databases">
        <title>Natronomonas sp. F16-60 a new haloarchaeon isolated from a solar saltern of Isla Cristina, Huelva, Spain.</title>
        <authorList>
            <person name="Duran-Viseras A."/>
            <person name="Sanchez-Porro C."/>
            <person name="Ventosa A."/>
        </authorList>
    </citation>
    <scope>NUCLEOTIDE SEQUENCE [LARGE SCALE GENOMIC DNA]</scope>
    <source>
        <strain evidence="2 3">F16-60</strain>
    </source>
</reference>
<dbReference type="SUPFAM" id="SSF51556">
    <property type="entry name" value="Metallo-dependent hydrolases"/>
    <property type="match status" value="1"/>
</dbReference>
<evidence type="ECO:0000259" key="1">
    <source>
        <dbReference type="Pfam" id="PF01979"/>
    </source>
</evidence>
<dbReference type="InterPro" id="IPR006680">
    <property type="entry name" value="Amidohydro-rel"/>
</dbReference>
<dbReference type="InterPro" id="IPR032466">
    <property type="entry name" value="Metal_Hydrolase"/>
</dbReference>
<dbReference type="RefSeq" id="WP_144262924.1">
    <property type="nucleotide sequence ID" value="NZ_QMDX01000011.1"/>
</dbReference>
<dbReference type="AlphaFoldDB" id="A0A554MWY2"/>
<dbReference type="EMBL" id="QMDX01000011">
    <property type="protein sequence ID" value="TSD09639.1"/>
    <property type="molecule type" value="Genomic_DNA"/>
</dbReference>
<dbReference type="InParanoid" id="A0A554MWY2"/>
<dbReference type="PANTHER" id="PTHR43794">
    <property type="entry name" value="AMINOHYDROLASE SSNA-RELATED"/>
    <property type="match status" value="1"/>
</dbReference>
<dbReference type="InterPro" id="IPR050287">
    <property type="entry name" value="MTA/SAH_deaminase"/>
</dbReference>
<protein>
    <submittedName>
        <fullName evidence="2">Nucleoside deaminase</fullName>
    </submittedName>
</protein>
<name>A0A554MWY2_9EURY</name>
<feature type="domain" description="Amidohydrolase-related" evidence="1">
    <location>
        <begin position="44"/>
        <end position="327"/>
    </location>
</feature>
<dbReference type="Proteomes" id="UP000319894">
    <property type="component" value="Unassembled WGS sequence"/>
</dbReference>
<dbReference type="SUPFAM" id="SSF51338">
    <property type="entry name" value="Composite domain of metallo-dependent hydrolases"/>
    <property type="match status" value="2"/>
</dbReference>
<dbReference type="GO" id="GO:0016810">
    <property type="term" value="F:hydrolase activity, acting on carbon-nitrogen (but not peptide) bonds"/>
    <property type="evidence" value="ECO:0007669"/>
    <property type="project" value="InterPro"/>
</dbReference>
<dbReference type="PANTHER" id="PTHR43794:SF5">
    <property type="entry name" value="CHLOROHYDROLASE FAMILY PROTEIN"/>
    <property type="match status" value="1"/>
</dbReference>
<dbReference type="OrthoDB" id="42910at2157"/>
<sequence length="341" mass="35916">MEEIEGTVLAGRSFEPVHGRVVVDAGRITAVEETRGSDEDPERIVLPAFVNAHTHIGDSVAKEAANGLGLEAAVAPPDSLKHRRLSAADNGTLVEAMRRTGRFMQRTGTAAFLDFREFGVEGARALREAAEGLDIEAFVFGSGDPEVLDVADGYGASGANDNDFAAERAAARERGVPFAIHAGEPDATDIHPALDLAPDLLVHMVHAEAEHLERVADQGTPIAVCPRANRVLGVGRPPIGTLLEYTDVALGTDNVMLNAPSMFREMEYTAKTFGLDSGTILRMATTAGAEAVGLDCGVIEPGRRAALLVLDAGSDNLAGVADPVDAVVRRASALDVERVVR</sequence>
<proteinExistence type="predicted"/>
<dbReference type="FunCoup" id="A0A554MWY2">
    <property type="interactions" value="1"/>
</dbReference>
<evidence type="ECO:0000313" key="2">
    <source>
        <dbReference type="EMBL" id="TSD09639.1"/>
    </source>
</evidence>
<keyword evidence="3" id="KW-1185">Reference proteome</keyword>
<accession>A0A554MWY2</accession>
<organism evidence="2 3">
    <name type="scientific">Haloglomus irregulare</name>
    <dbReference type="NCBI Taxonomy" id="2234134"/>
    <lineage>
        <taxon>Archaea</taxon>
        <taxon>Methanobacteriati</taxon>
        <taxon>Methanobacteriota</taxon>
        <taxon>Stenosarchaea group</taxon>
        <taxon>Halobacteria</taxon>
        <taxon>Halobacteriales</taxon>
        <taxon>Natronomonadaceae</taxon>
        <taxon>Haloglomus</taxon>
    </lineage>
</organism>
<dbReference type="InterPro" id="IPR011059">
    <property type="entry name" value="Metal-dep_hydrolase_composite"/>
</dbReference>
<dbReference type="Gene3D" id="2.30.40.10">
    <property type="entry name" value="Urease, subunit C, domain 1"/>
    <property type="match status" value="2"/>
</dbReference>
<dbReference type="Gene3D" id="3.20.20.140">
    <property type="entry name" value="Metal-dependent hydrolases"/>
    <property type="match status" value="2"/>
</dbReference>
<evidence type="ECO:0000313" key="3">
    <source>
        <dbReference type="Proteomes" id="UP000319894"/>
    </source>
</evidence>
<dbReference type="CDD" id="cd01305">
    <property type="entry name" value="archeal_chlorohydrolases"/>
    <property type="match status" value="1"/>
</dbReference>
<comment type="caution">
    <text evidence="2">The sequence shown here is derived from an EMBL/GenBank/DDBJ whole genome shotgun (WGS) entry which is preliminary data.</text>
</comment>
<dbReference type="Pfam" id="PF01979">
    <property type="entry name" value="Amidohydro_1"/>
    <property type="match status" value="1"/>
</dbReference>
<gene>
    <name evidence="2" type="ORF">DP107_14785</name>
</gene>